<accession>A0A917R4Q2</accession>
<dbReference type="PRINTS" id="PR00598">
    <property type="entry name" value="HTHMARR"/>
</dbReference>
<evidence type="ECO:0000313" key="7">
    <source>
        <dbReference type="EMBL" id="GGK90558.1"/>
    </source>
</evidence>
<evidence type="ECO:0000256" key="5">
    <source>
        <dbReference type="ARBA" id="ARBA00023163"/>
    </source>
</evidence>
<evidence type="ECO:0000256" key="4">
    <source>
        <dbReference type="ARBA" id="ARBA00023125"/>
    </source>
</evidence>
<evidence type="ECO:0000256" key="2">
    <source>
        <dbReference type="ARBA" id="ARBA00022490"/>
    </source>
</evidence>
<comment type="caution">
    <text evidence="7">The sequence shown here is derived from an EMBL/GenBank/DDBJ whole genome shotgun (WGS) entry which is preliminary data.</text>
</comment>
<name>A0A917R4Q2_9NOCA</name>
<dbReference type="InterPro" id="IPR039422">
    <property type="entry name" value="MarR/SlyA-like"/>
</dbReference>
<sequence>MEVHMSSAIEDPLRLERQVCFALALANRAVLAVYRPLLEPMKLTHPQYLVMLALWGDAPLSVKEIGELLQLDSPTLSPLLKRLEGLDYITRARDPRDERNLVVDLTSTGRALRAEAEKIPPAVVERLGLGLDDLEELHGVLTRVNSAARR</sequence>
<evidence type="ECO:0000259" key="6">
    <source>
        <dbReference type="PROSITE" id="PS50995"/>
    </source>
</evidence>
<reference evidence="7" key="1">
    <citation type="journal article" date="2014" name="Int. J. Syst. Evol. Microbiol.">
        <title>Complete genome sequence of Corynebacterium casei LMG S-19264T (=DSM 44701T), isolated from a smear-ripened cheese.</title>
        <authorList>
            <consortium name="US DOE Joint Genome Institute (JGI-PGF)"/>
            <person name="Walter F."/>
            <person name="Albersmeier A."/>
            <person name="Kalinowski J."/>
            <person name="Ruckert C."/>
        </authorList>
    </citation>
    <scope>NUCLEOTIDE SEQUENCE</scope>
    <source>
        <strain evidence="7">CGMCC 4.3508</strain>
    </source>
</reference>
<organism evidence="7 8">
    <name type="scientific">Nocardia jinanensis</name>
    <dbReference type="NCBI Taxonomy" id="382504"/>
    <lineage>
        <taxon>Bacteria</taxon>
        <taxon>Bacillati</taxon>
        <taxon>Actinomycetota</taxon>
        <taxon>Actinomycetes</taxon>
        <taxon>Mycobacteriales</taxon>
        <taxon>Nocardiaceae</taxon>
        <taxon>Nocardia</taxon>
    </lineage>
</organism>
<keyword evidence="2" id="KW-0963">Cytoplasm</keyword>
<dbReference type="InterPro" id="IPR036390">
    <property type="entry name" value="WH_DNA-bd_sf"/>
</dbReference>
<keyword evidence="5" id="KW-0804">Transcription</keyword>
<dbReference type="GO" id="GO:0003700">
    <property type="term" value="F:DNA-binding transcription factor activity"/>
    <property type="evidence" value="ECO:0007669"/>
    <property type="project" value="InterPro"/>
</dbReference>
<dbReference type="InterPro" id="IPR000835">
    <property type="entry name" value="HTH_MarR-typ"/>
</dbReference>
<dbReference type="PROSITE" id="PS50995">
    <property type="entry name" value="HTH_MARR_2"/>
    <property type="match status" value="1"/>
</dbReference>
<keyword evidence="4" id="KW-0238">DNA-binding</keyword>
<dbReference type="SMART" id="SM00347">
    <property type="entry name" value="HTH_MARR"/>
    <property type="match status" value="1"/>
</dbReference>
<dbReference type="CDD" id="cd00090">
    <property type="entry name" value="HTH_ARSR"/>
    <property type="match status" value="1"/>
</dbReference>
<protein>
    <submittedName>
        <fullName evidence="7">MarR family transcriptional regulator</fullName>
    </submittedName>
</protein>
<keyword evidence="8" id="KW-1185">Reference proteome</keyword>
<gene>
    <name evidence="7" type="ORF">GCM10011588_01010</name>
</gene>
<dbReference type="InterPro" id="IPR011991">
    <property type="entry name" value="ArsR-like_HTH"/>
</dbReference>
<dbReference type="PANTHER" id="PTHR33164:SF5">
    <property type="entry name" value="ORGANIC HYDROPEROXIDE RESISTANCE TRANSCRIPTIONAL REGULATOR"/>
    <property type="match status" value="1"/>
</dbReference>
<evidence type="ECO:0000313" key="8">
    <source>
        <dbReference type="Proteomes" id="UP000638263"/>
    </source>
</evidence>
<dbReference type="Pfam" id="PF22381">
    <property type="entry name" value="Staph_reg_Sar_Rot"/>
    <property type="match status" value="1"/>
</dbReference>
<evidence type="ECO:0000256" key="1">
    <source>
        <dbReference type="ARBA" id="ARBA00004496"/>
    </source>
</evidence>
<dbReference type="InterPro" id="IPR055166">
    <property type="entry name" value="Transc_reg_Sar_Rot_HTH"/>
</dbReference>
<dbReference type="GO" id="GO:0006950">
    <property type="term" value="P:response to stress"/>
    <property type="evidence" value="ECO:0007669"/>
    <property type="project" value="TreeGrafter"/>
</dbReference>
<dbReference type="Gene3D" id="1.10.10.10">
    <property type="entry name" value="Winged helix-like DNA-binding domain superfamily/Winged helix DNA-binding domain"/>
    <property type="match status" value="1"/>
</dbReference>
<feature type="domain" description="HTH marR-type" evidence="6">
    <location>
        <begin position="16"/>
        <end position="146"/>
    </location>
</feature>
<dbReference type="GO" id="GO:0005737">
    <property type="term" value="C:cytoplasm"/>
    <property type="evidence" value="ECO:0007669"/>
    <property type="project" value="UniProtKB-SubCell"/>
</dbReference>
<keyword evidence="3" id="KW-0805">Transcription regulation</keyword>
<dbReference type="InterPro" id="IPR036388">
    <property type="entry name" value="WH-like_DNA-bd_sf"/>
</dbReference>
<dbReference type="EMBL" id="BMMH01000001">
    <property type="protein sequence ID" value="GGK90558.1"/>
    <property type="molecule type" value="Genomic_DNA"/>
</dbReference>
<dbReference type="SUPFAM" id="SSF46785">
    <property type="entry name" value="Winged helix' DNA-binding domain"/>
    <property type="match status" value="1"/>
</dbReference>
<dbReference type="Proteomes" id="UP000638263">
    <property type="component" value="Unassembled WGS sequence"/>
</dbReference>
<reference evidence="7" key="2">
    <citation type="submission" date="2020-09" db="EMBL/GenBank/DDBJ databases">
        <authorList>
            <person name="Sun Q."/>
            <person name="Zhou Y."/>
        </authorList>
    </citation>
    <scope>NUCLEOTIDE SEQUENCE</scope>
    <source>
        <strain evidence="7">CGMCC 4.3508</strain>
    </source>
</reference>
<proteinExistence type="predicted"/>
<comment type="subcellular location">
    <subcellularLocation>
        <location evidence="1">Cytoplasm</location>
    </subcellularLocation>
</comment>
<evidence type="ECO:0000256" key="3">
    <source>
        <dbReference type="ARBA" id="ARBA00023015"/>
    </source>
</evidence>
<dbReference type="AlphaFoldDB" id="A0A917R4Q2"/>
<dbReference type="PANTHER" id="PTHR33164">
    <property type="entry name" value="TRANSCRIPTIONAL REGULATOR, MARR FAMILY"/>
    <property type="match status" value="1"/>
</dbReference>